<evidence type="ECO:0000256" key="6">
    <source>
        <dbReference type="ARBA" id="ARBA00023145"/>
    </source>
</evidence>
<dbReference type="OrthoDB" id="4227149at2759"/>
<evidence type="ECO:0000256" key="7">
    <source>
        <dbReference type="PROSITE-ProRule" id="PRU01240"/>
    </source>
</evidence>
<keyword evidence="4 7" id="KW-0378">Hydrolase</keyword>
<feature type="active site" description="Charge relay system" evidence="7">
    <location>
        <position position="62"/>
    </location>
</feature>
<dbReference type="PANTHER" id="PTHR43806">
    <property type="entry name" value="PEPTIDASE S8"/>
    <property type="match status" value="1"/>
</dbReference>
<gene>
    <name evidence="10" type="ORF">N7509_003870</name>
</gene>
<feature type="active site" description="Charge relay system" evidence="7">
    <location>
        <position position="101"/>
    </location>
</feature>
<evidence type="ECO:0000313" key="11">
    <source>
        <dbReference type="Proteomes" id="UP001147747"/>
    </source>
</evidence>
<evidence type="ECO:0000256" key="2">
    <source>
        <dbReference type="ARBA" id="ARBA00022670"/>
    </source>
</evidence>
<dbReference type="PROSITE" id="PS00136">
    <property type="entry name" value="SUBTILASE_ASP"/>
    <property type="match status" value="1"/>
</dbReference>
<feature type="active site" description="Charge relay system" evidence="7">
    <location>
        <position position="283"/>
    </location>
</feature>
<protein>
    <recommendedName>
        <fullName evidence="9">Peptidase S8/S53 domain-containing protein</fullName>
    </recommendedName>
</protein>
<dbReference type="PROSITE" id="PS51892">
    <property type="entry name" value="SUBTILASE"/>
    <property type="match status" value="1"/>
</dbReference>
<reference evidence="10" key="1">
    <citation type="submission" date="2022-12" db="EMBL/GenBank/DDBJ databases">
        <authorList>
            <person name="Petersen C."/>
        </authorList>
    </citation>
    <scope>NUCLEOTIDE SEQUENCE</scope>
    <source>
        <strain evidence="10">IBT 29677</strain>
    </source>
</reference>
<dbReference type="Pfam" id="PF00082">
    <property type="entry name" value="Peptidase_S8"/>
    <property type="match status" value="1"/>
</dbReference>
<dbReference type="GO" id="GO:0006508">
    <property type="term" value="P:proteolysis"/>
    <property type="evidence" value="ECO:0007669"/>
    <property type="project" value="UniProtKB-KW"/>
</dbReference>
<dbReference type="GO" id="GO:0004252">
    <property type="term" value="F:serine-type endopeptidase activity"/>
    <property type="evidence" value="ECO:0007669"/>
    <property type="project" value="UniProtKB-UniRule"/>
</dbReference>
<keyword evidence="2 7" id="KW-0645">Protease</keyword>
<dbReference type="GeneID" id="81367487"/>
<evidence type="ECO:0000256" key="4">
    <source>
        <dbReference type="ARBA" id="ARBA00022801"/>
    </source>
</evidence>
<dbReference type="InterPro" id="IPR036852">
    <property type="entry name" value="Peptidase_S8/S53_dom_sf"/>
</dbReference>
<dbReference type="RefSeq" id="XP_056491241.1">
    <property type="nucleotide sequence ID" value="XM_056628507.1"/>
</dbReference>
<keyword evidence="11" id="KW-1185">Reference proteome</keyword>
<feature type="domain" description="Peptidase S8/S53" evidence="9">
    <location>
        <begin position="53"/>
        <end position="314"/>
    </location>
</feature>
<evidence type="ECO:0000259" key="9">
    <source>
        <dbReference type="Pfam" id="PF00082"/>
    </source>
</evidence>
<evidence type="ECO:0000256" key="5">
    <source>
        <dbReference type="ARBA" id="ARBA00022825"/>
    </source>
</evidence>
<sequence length="339" mass="36450">MEKENKRRRIERRASRTSQKGAPDHLKFVSQPSGSPYDTAGKEAGYNYFDSAGEGTRVYIVDSGLAQDHEEFNEVQGDIGWIYGRPDSQAAENDFDDKRAHGTCMASCAVGRKDGVAKKASLTAVRVYREDDLAFERLIDALAQVYDDIIKRNLQGKAVISMSIGQFSITTDAYKDYMAAVEDAMAALTNGVIDGLDGAVVVAAGQDNTLAPDNQPAQLPATLVEQKCPKMIIVGGVDLTGAVADGTLEYKAGTTIDTMIWGPAEDVQCAIQNGYADDVSGTSPATAMTAGLIAYFMGEGNTGSEARELIFEHAYVRTPKSERTKRGMRNAISNGVECS</sequence>
<evidence type="ECO:0000256" key="1">
    <source>
        <dbReference type="ARBA" id="ARBA00011073"/>
    </source>
</evidence>
<feature type="compositionally biased region" description="Basic residues" evidence="8">
    <location>
        <begin position="1"/>
        <end position="11"/>
    </location>
</feature>
<dbReference type="InterPro" id="IPR023827">
    <property type="entry name" value="Peptidase_S8_Asp-AS"/>
</dbReference>
<keyword evidence="6" id="KW-0865">Zymogen</keyword>
<evidence type="ECO:0000313" key="10">
    <source>
        <dbReference type="EMBL" id="KAJ5403999.1"/>
    </source>
</evidence>
<dbReference type="PANTHER" id="PTHR43806:SF58">
    <property type="entry name" value="ALKALINE PROTEASE 1-RELATED"/>
    <property type="match status" value="1"/>
</dbReference>
<dbReference type="InterPro" id="IPR015500">
    <property type="entry name" value="Peptidase_S8_subtilisin-rel"/>
</dbReference>
<keyword evidence="3" id="KW-0732">Signal</keyword>
<proteinExistence type="inferred from homology"/>
<dbReference type="Proteomes" id="UP001147747">
    <property type="component" value="Unassembled WGS sequence"/>
</dbReference>
<name>A0A9W9W5Q0_9EURO</name>
<comment type="caution">
    <text evidence="10">The sequence shown here is derived from an EMBL/GenBank/DDBJ whole genome shotgun (WGS) entry which is preliminary data.</text>
</comment>
<accession>A0A9W9W5Q0</accession>
<dbReference type="SUPFAM" id="SSF52743">
    <property type="entry name" value="Subtilisin-like"/>
    <property type="match status" value="1"/>
</dbReference>
<dbReference type="InterPro" id="IPR000209">
    <property type="entry name" value="Peptidase_S8/S53_dom"/>
</dbReference>
<evidence type="ECO:0000256" key="3">
    <source>
        <dbReference type="ARBA" id="ARBA00022729"/>
    </source>
</evidence>
<organism evidence="10 11">
    <name type="scientific">Penicillium cosmopolitanum</name>
    <dbReference type="NCBI Taxonomy" id="1131564"/>
    <lineage>
        <taxon>Eukaryota</taxon>
        <taxon>Fungi</taxon>
        <taxon>Dikarya</taxon>
        <taxon>Ascomycota</taxon>
        <taxon>Pezizomycotina</taxon>
        <taxon>Eurotiomycetes</taxon>
        <taxon>Eurotiomycetidae</taxon>
        <taxon>Eurotiales</taxon>
        <taxon>Aspergillaceae</taxon>
        <taxon>Penicillium</taxon>
    </lineage>
</organism>
<evidence type="ECO:0000256" key="8">
    <source>
        <dbReference type="SAM" id="MobiDB-lite"/>
    </source>
</evidence>
<dbReference type="EMBL" id="JAPZBU010000005">
    <property type="protein sequence ID" value="KAJ5403999.1"/>
    <property type="molecule type" value="Genomic_DNA"/>
</dbReference>
<dbReference type="InterPro" id="IPR050131">
    <property type="entry name" value="Peptidase_S8_subtilisin-like"/>
</dbReference>
<dbReference type="Gene3D" id="3.40.50.200">
    <property type="entry name" value="Peptidase S8/S53 domain"/>
    <property type="match status" value="1"/>
</dbReference>
<comment type="similarity">
    <text evidence="1 7">Belongs to the peptidase S8 family.</text>
</comment>
<keyword evidence="5 7" id="KW-0720">Serine protease</keyword>
<dbReference type="AlphaFoldDB" id="A0A9W9W5Q0"/>
<feature type="region of interest" description="Disordered" evidence="8">
    <location>
        <begin position="1"/>
        <end position="39"/>
    </location>
</feature>
<reference evidence="10" key="2">
    <citation type="journal article" date="2023" name="IMA Fungus">
        <title>Comparative genomic study of the Penicillium genus elucidates a diverse pangenome and 15 lateral gene transfer events.</title>
        <authorList>
            <person name="Petersen C."/>
            <person name="Sorensen T."/>
            <person name="Nielsen M.R."/>
            <person name="Sondergaard T.E."/>
            <person name="Sorensen J.L."/>
            <person name="Fitzpatrick D.A."/>
            <person name="Frisvad J.C."/>
            <person name="Nielsen K.L."/>
        </authorList>
    </citation>
    <scope>NUCLEOTIDE SEQUENCE</scope>
    <source>
        <strain evidence="10">IBT 29677</strain>
    </source>
</reference>
<dbReference type="PRINTS" id="PR00723">
    <property type="entry name" value="SUBTILISIN"/>
</dbReference>